<dbReference type="Pfam" id="PF11735">
    <property type="entry name" value="CAP59_mtransfer"/>
    <property type="match status" value="1"/>
</dbReference>
<keyword evidence="2" id="KW-1133">Transmembrane helix</keyword>
<evidence type="ECO:0008006" key="5">
    <source>
        <dbReference type="Google" id="ProtNLM"/>
    </source>
</evidence>
<dbReference type="PANTHER" id="PTHR34144:SF5">
    <property type="entry name" value="ALPHA-1,3-MANNOSYLTRANSFERASE CMT1"/>
    <property type="match status" value="1"/>
</dbReference>
<dbReference type="RefSeq" id="XP_016267132.1">
    <property type="nucleotide sequence ID" value="XM_016403235.1"/>
</dbReference>
<sequence>MSTIPKVSVSRVHILYATALLICLVYIFVLSAPVRPDFKWLDVHQIRLQNDKVNLQGSFLDSAATGSQSNDQQQQQPWIPHEVEDLDETRLQTVEPYISAIMDPNSTSFERLFCPPASLDRYDGLRRNPPRTTPTRKDHTRRYFFALTLYQSAHILPRLLGSIIQAIRILGPEVCVLSIVGGRSDDGTTEILTTLRPHLEALGVKYYFGTSPIDPLEEGHDRITELANLRNLALDPLVRRPTQYASPDTIVIFLNDVAICPDDILELVYQYTLQQADMVCAMDWKDDGHVFYDSWVSRGINGDLFVEVPQSGSWDFVRNLFWNDPISKARLDAKLPIQVYACWNGATVFDAKPLFEADDNIRFRASYEHECYMGEPTLFCKDLWKNGRGRIAVIPSVNVGYSDESGRIVKRVQGYTSDNVDVFNTSNSDQSAEEEEDDSRTKIRNSTTATMIDWKTDPPGLVKCQPDWHHPSWVEWDEPAARDRKPFDWSGSGYFNAKKEDTRDE</sequence>
<protein>
    <recommendedName>
        <fullName evidence="5">Alpha-1,3-mannosyltransferase CMT1</fullName>
    </recommendedName>
</protein>
<proteinExistence type="predicted"/>
<feature type="region of interest" description="Disordered" evidence="1">
    <location>
        <begin position="480"/>
        <end position="505"/>
    </location>
</feature>
<dbReference type="Proteomes" id="UP000053342">
    <property type="component" value="Unassembled WGS sequence"/>
</dbReference>
<keyword evidence="4" id="KW-1185">Reference proteome</keyword>
<keyword evidence="2" id="KW-0812">Transmembrane</keyword>
<keyword evidence="2" id="KW-0472">Membrane</keyword>
<dbReference type="InterPro" id="IPR029044">
    <property type="entry name" value="Nucleotide-diphossugar_trans"/>
</dbReference>
<feature type="transmembrane region" description="Helical" evidence="2">
    <location>
        <begin position="12"/>
        <end position="32"/>
    </location>
</feature>
<accession>A0A0D2B3W5</accession>
<dbReference type="SUPFAM" id="SSF53448">
    <property type="entry name" value="Nucleotide-diphospho-sugar transferases"/>
    <property type="match status" value="1"/>
</dbReference>
<evidence type="ECO:0000313" key="3">
    <source>
        <dbReference type="EMBL" id="KIW46916.1"/>
    </source>
</evidence>
<gene>
    <name evidence="3" type="ORF">PV06_02537</name>
</gene>
<dbReference type="VEuPathDB" id="FungiDB:PV06_02537"/>
<evidence type="ECO:0000313" key="4">
    <source>
        <dbReference type="Proteomes" id="UP000053342"/>
    </source>
</evidence>
<dbReference type="InterPro" id="IPR021047">
    <property type="entry name" value="Mannosyltransferase_CMT1"/>
</dbReference>
<dbReference type="AlphaFoldDB" id="A0A0D2B3W5"/>
<organism evidence="3 4">
    <name type="scientific">Exophiala oligosperma</name>
    <dbReference type="NCBI Taxonomy" id="215243"/>
    <lineage>
        <taxon>Eukaryota</taxon>
        <taxon>Fungi</taxon>
        <taxon>Dikarya</taxon>
        <taxon>Ascomycota</taxon>
        <taxon>Pezizomycotina</taxon>
        <taxon>Eurotiomycetes</taxon>
        <taxon>Chaetothyriomycetidae</taxon>
        <taxon>Chaetothyriales</taxon>
        <taxon>Herpotrichiellaceae</taxon>
        <taxon>Exophiala</taxon>
    </lineage>
</organism>
<name>A0A0D2B3W5_9EURO</name>
<reference evidence="3 4" key="1">
    <citation type="submission" date="2015-01" db="EMBL/GenBank/DDBJ databases">
        <title>The Genome Sequence of Exophiala oligosperma CBS72588.</title>
        <authorList>
            <consortium name="The Broad Institute Genomics Platform"/>
            <person name="Cuomo C."/>
            <person name="de Hoog S."/>
            <person name="Gorbushina A."/>
            <person name="Stielow B."/>
            <person name="Teixiera M."/>
            <person name="Abouelleil A."/>
            <person name="Chapman S.B."/>
            <person name="Priest M."/>
            <person name="Young S.K."/>
            <person name="Wortman J."/>
            <person name="Nusbaum C."/>
            <person name="Birren B."/>
        </authorList>
    </citation>
    <scope>NUCLEOTIDE SEQUENCE [LARGE SCALE GENOMIC DNA]</scope>
    <source>
        <strain evidence="3 4">CBS 72588</strain>
    </source>
</reference>
<dbReference type="OrthoDB" id="262547at2759"/>
<dbReference type="HOGENOM" id="CLU_036740_1_1_1"/>
<dbReference type="PANTHER" id="PTHR34144">
    <property type="entry name" value="CHROMOSOME 8, WHOLE GENOME SHOTGUN SEQUENCE"/>
    <property type="match status" value="1"/>
</dbReference>
<dbReference type="EMBL" id="KN847333">
    <property type="protein sequence ID" value="KIW46916.1"/>
    <property type="molecule type" value="Genomic_DNA"/>
</dbReference>
<dbReference type="GeneID" id="27354611"/>
<evidence type="ECO:0000256" key="1">
    <source>
        <dbReference type="SAM" id="MobiDB-lite"/>
    </source>
</evidence>
<feature type="region of interest" description="Disordered" evidence="1">
    <location>
        <begin position="420"/>
        <end position="446"/>
    </location>
</feature>
<evidence type="ECO:0000256" key="2">
    <source>
        <dbReference type="SAM" id="Phobius"/>
    </source>
</evidence>